<dbReference type="GO" id="GO:0012505">
    <property type="term" value="C:endomembrane system"/>
    <property type="evidence" value="ECO:0007669"/>
    <property type="project" value="TreeGrafter"/>
</dbReference>
<keyword evidence="2" id="KW-0732">Signal</keyword>
<name>A0A7S1N6I6_9EUGL</name>
<dbReference type="PANTHER" id="PTHR36362">
    <property type="entry name" value="DNA-DIRECTED RNA POLYMERASE SUBUNIT BETA"/>
    <property type="match status" value="1"/>
</dbReference>
<feature type="region of interest" description="Disordered" evidence="1">
    <location>
        <begin position="33"/>
        <end position="87"/>
    </location>
</feature>
<evidence type="ECO:0000256" key="2">
    <source>
        <dbReference type="SAM" id="SignalP"/>
    </source>
</evidence>
<protein>
    <submittedName>
        <fullName evidence="3">Uncharacterized protein</fullName>
    </submittedName>
</protein>
<accession>A0A7S1N6I6</accession>
<evidence type="ECO:0000256" key="1">
    <source>
        <dbReference type="SAM" id="MobiDB-lite"/>
    </source>
</evidence>
<dbReference type="EMBL" id="HBGA01027688">
    <property type="protein sequence ID" value="CAD8999222.1"/>
    <property type="molecule type" value="Transcribed_RNA"/>
</dbReference>
<sequence length="514" mass="57719">MQRPLRPLKHLLIIITCSLVFTLRSHLYSYNSSAFAKGPTQPPQRQDRSDRTTKPKPAKAPHEFSADVGGNVDSQPSTKLKEVSDDSDIPASALVRSDVGLGHVVRNSPQGEGPNLPLSVHNLSTSADDMVQTVQGADLSALASHTEWTARMFQTQLELLLQCQGQPASLATWHQKLVRSNAPPPNHAKVLARGLKLARAEKCSQVSGPIAWTRETLLQDLPAFTELYNERPMPMKFRGSYGLSSTRLTHSFSHWVHARRLQPRWVIVCGVRSGYTTWLLRQGAPTATIVCLEPSVDRIRIWDPEAVYYAGAGGAGGNSRHPKGISVKPYKDFGAMDWGFIPDKQSALILFDDQHDQFERVEQMLQHGFKHALFDDNWYPLQGDTYSLKQVCDETGGLPLSPLHNPPGDVVLRRRGDGTNKFIPLSEHLENRRRLINATKLYYEMPPILFFPPLLLHTPFRIDKPSNLQLVHMTAALIAPPLIRTQAEFDRQSFKMMALREFWMYASAAYLGLW</sequence>
<proteinExistence type="predicted"/>
<dbReference type="PANTHER" id="PTHR36362:SF1">
    <property type="entry name" value="DNA-DIRECTED RNA POLYMERASE SUBUNIT BETA"/>
    <property type="match status" value="1"/>
</dbReference>
<evidence type="ECO:0000313" key="3">
    <source>
        <dbReference type="EMBL" id="CAD8999222.1"/>
    </source>
</evidence>
<feature type="chain" id="PRO_5031513203" evidence="2">
    <location>
        <begin position="23"/>
        <end position="514"/>
    </location>
</feature>
<organism evidence="3">
    <name type="scientific">Eutreptiella gymnastica</name>
    <dbReference type="NCBI Taxonomy" id="73025"/>
    <lineage>
        <taxon>Eukaryota</taxon>
        <taxon>Discoba</taxon>
        <taxon>Euglenozoa</taxon>
        <taxon>Euglenida</taxon>
        <taxon>Spirocuta</taxon>
        <taxon>Euglenophyceae</taxon>
        <taxon>Eutreptiales</taxon>
        <taxon>Eutreptiaceae</taxon>
        <taxon>Eutreptiella</taxon>
    </lineage>
</organism>
<gene>
    <name evidence="3" type="ORF">EGYM00392_LOCUS10294</name>
</gene>
<reference evidence="3" key="1">
    <citation type="submission" date="2021-01" db="EMBL/GenBank/DDBJ databases">
        <authorList>
            <person name="Corre E."/>
            <person name="Pelletier E."/>
            <person name="Niang G."/>
            <person name="Scheremetjew M."/>
            <person name="Finn R."/>
            <person name="Kale V."/>
            <person name="Holt S."/>
            <person name="Cochrane G."/>
            <person name="Meng A."/>
            <person name="Brown T."/>
            <person name="Cohen L."/>
        </authorList>
    </citation>
    <scope>NUCLEOTIDE SEQUENCE</scope>
    <source>
        <strain evidence="3">NIES-381</strain>
    </source>
</reference>
<feature type="signal peptide" evidence="2">
    <location>
        <begin position="1"/>
        <end position="22"/>
    </location>
</feature>
<dbReference type="AlphaFoldDB" id="A0A7S1N6I6"/>